<dbReference type="Gene3D" id="3.30.590.20">
    <property type="match status" value="1"/>
</dbReference>
<evidence type="ECO:0000256" key="9">
    <source>
        <dbReference type="ARBA" id="ARBA00022684"/>
    </source>
</evidence>
<dbReference type="InterPro" id="IPR014746">
    <property type="entry name" value="Gln_synth/guanido_kin_cat_dom"/>
</dbReference>
<keyword evidence="12" id="KW-0809">Transit peptide</keyword>
<dbReference type="GO" id="GO:0006750">
    <property type="term" value="P:glutathione biosynthetic process"/>
    <property type="evidence" value="ECO:0007669"/>
    <property type="project" value="UniProtKB-KW"/>
</dbReference>
<accession>A0A381QXC6</accession>
<keyword evidence="10" id="KW-0547">Nucleotide-binding</keyword>
<evidence type="ECO:0000256" key="2">
    <source>
        <dbReference type="ARBA" id="ARBA00005006"/>
    </source>
</evidence>
<dbReference type="PANTHER" id="PTHR34378">
    <property type="entry name" value="GLUTAMATE--CYSTEINE LIGASE, CHLOROPLASTIC"/>
    <property type="match status" value="1"/>
</dbReference>
<evidence type="ECO:0000256" key="11">
    <source>
        <dbReference type="ARBA" id="ARBA00022840"/>
    </source>
</evidence>
<keyword evidence="13" id="KW-1015">Disulfide bond</keyword>
<keyword evidence="6" id="KW-0150">Chloroplast</keyword>
<reference evidence="14" key="1">
    <citation type="submission" date="2018-05" db="EMBL/GenBank/DDBJ databases">
        <authorList>
            <person name="Lanie J.A."/>
            <person name="Ng W.-L."/>
            <person name="Kazmierczak K.M."/>
            <person name="Andrzejewski T.M."/>
            <person name="Davidsen T.M."/>
            <person name="Wayne K.J."/>
            <person name="Tettelin H."/>
            <person name="Glass J.I."/>
            <person name="Rusch D."/>
            <person name="Podicherti R."/>
            <person name="Tsui H.-C.T."/>
            <person name="Winkler M.E."/>
        </authorList>
    </citation>
    <scope>NUCLEOTIDE SEQUENCE</scope>
</reference>
<dbReference type="GO" id="GO:0005524">
    <property type="term" value="F:ATP binding"/>
    <property type="evidence" value="ECO:0007669"/>
    <property type="project" value="UniProtKB-KW"/>
</dbReference>
<name>A0A381QXC6_9ZZZZ</name>
<evidence type="ECO:0000256" key="10">
    <source>
        <dbReference type="ARBA" id="ARBA00022741"/>
    </source>
</evidence>
<evidence type="ECO:0000256" key="13">
    <source>
        <dbReference type="ARBA" id="ARBA00023157"/>
    </source>
</evidence>
<dbReference type="PANTHER" id="PTHR34378:SF1">
    <property type="entry name" value="GLUTAMATE--CYSTEINE LIGASE, CHLOROPLASTIC"/>
    <property type="match status" value="1"/>
</dbReference>
<evidence type="ECO:0000256" key="5">
    <source>
        <dbReference type="ARBA" id="ARBA00012220"/>
    </source>
</evidence>
<dbReference type="InterPro" id="IPR006336">
    <property type="entry name" value="GCS2"/>
</dbReference>
<dbReference type="EC" id="6.3.2.2" evidence="5"/>
<evidence type="ECO:0000256" key="4">
    <source>
        <dbReference type="ARBA" id="ARBA00011153"/>
    </source>
</evidence>
<comment type="subcellular location">
    <subcellularLocation>
        <location evidence="1">Plastid</location>
        <location evidence="1">Chloroplast</location>
    </subcellularLocation>
</comment>
<sequence length="454" mass="52229">MKDKKEIIESKDQLIQYLRDGEKSISEFRIGTEHEKFVFNIHDNSPVPYEGDKGIKSLLLNLTRFGWKEVFENNNVVALERDESLGGGSITLEPGGQFELSGAQLKDIHETFNEIYEHKNQVSEVAAELGLGFLGIGFTPDWQRENIPIMPKQRYDIMRSYMPKKGQHGLDMMLRSSTIQVNLDYSSEEDMVRKFRFSLAIQPIVTAIFSNSPVSDGKPNNYKSYRGFVWTDTDPDRTGLLPFVFDKFMSYESYVDYAIDVPMYFVYREGNYVDLSGKSFRDFLNGRLNEMNNEQPTMSDWESHLTTIFPEVRLKKWLEMRGADAGNLQSVCALSAFWTGLLYEESSLNSAYRLIGDIDIQELDELRLSCAQNGLESKTKNINVLELGKDLLTISHEGLRKRNKINANGEDESIFLSPISEILENQRSPADIIISNYYGDWEMKIENFYKNCMF</sequence>
<dbReference type="SUPFAM" id="SSF55931">
    <property type="entry name" value="Glutamine synthetase/guanido kinase"/>
    <property type="match status" value="1"/>
</dbReference>
<keyword evidence="9" id="KW-0317">Glutathione biosynthesis</keyword>
<evidence type="ECO:0000256" key="8">
    <source>
        <dbReference type="ARBA" id="ARBA00022640"/>
    </source>
</evidence>
<keyword evidence="8" id="KW-0934">Plastid</keyword>
<evidence type="ECO:0000256" key="1">
    <source>
        <dbReference type="ARBA" id="ARBA00004229"/>
    </source>
</evidence>
<dbReference type="NCBIfam" id="TIGR01436">
    <property type="entry name" value="glu_cys_lig_pln"/>
    <property type="match status" value="1"/>
</dbReference>
<comment type="pathway">
    <text evidence="2">Sulfur metabolism; glutathione biosynthesis; glutathione from L-cysteine and L-glutamate: step 1/2.</text>
</comment>
<dbReference type="InterPro" id="IPR035434">
    <property type="entry name" value="GCL_bact_plant"/>
</dbReference>
<evidence type="ECO:0000256" key="12">
    <source>
        <dbReference type="ARBA" id="ARBA00022946"/>
    </source>
</evidence>
<proteinExistence type="inferred from homology"/>
<evidence type="ECO:0000313" key="14">
    <source>
        <dbReference type="EMBL" id="SUZ84076.1"/>
    </source>
</evidence>
<evidence type="ECO:0000256" key="3">
    <source>
        <dbReference type="ARBA" id="ARBA00010253"/>
    </source>
</evidence>
<dbReference type="Pfam" id="PF04107">
    <property type="entry name" value="GCS2"/>
    <property type="match status" value="1"/>
</dbReference>
<evidence type="ECO:0000256" key="6">
    <source>
        <dbReference type="ARBA" id="ARBA00022528"/>
    </source>
</evidence>
<dbReference type="EMBL" id="UINC01001580">
    <property type="protein sequence ID" value="SUZ84076.1"/>
    <property type="molecule type" value="Genomic_DNA"/>
</dbReference>
<protein>
    <recommendedName>
        <fullName evidence="5">glutamate--cysteine ligase</fullName>
        <ecNumber evidence="5">6.3.2.2</ecNumber>
    </recommendedName>
</protein>
<gene>
    <name evidence="14" type="ORF">METZ01_LOCUS36930</name>
</gene>
<organism evidence="14">
    <name type="scientific">marine metagenome</name>
    <dbReference type="NCBI Taxonomy" id="408172"/>
    <lineage>
        <taxon>unclassified sequences</taxon>
        <taxon>metagenomes</taxon>
        <taxon>ecological metagenomes</taxon>
    </lineage>
</organism>
<dbReference type="InterPro" id="IPR011556">
    <property type="entry name" value="Glut_cys_lig_pln_type"/>
</dbReference>
<dbReference type="PIRSF" id="PIRSF017901">
    <property type="entry name" value="GCL"/>
    <property type="match status" value="1"/>
</dbReference>
<dbReference type="GO" id="GO:0009507">
    <property type="term" value="C:chloroplast"/>
    <property type="evidence" value="ECO:0007669"/>
    <property type="project" value="UniProtKB-SubCell"/>
</dbReference>
<keyword evidence="7" id="KW-0436">Ligase</keyword>
<evidence type="ECO:0000256" key="7">
    <source>
        <dbReference type="ARBA" id="ARBA00022598"/>
    </source>
</evidence>
<comment type="similarity">
    <text evidence="3">Belongs to the carboxylate-amine ligase family. Glutamate--cysteine ligase type 2 subfamily.</text>
</comment>
<dbReference type="AlphaFoldDB" id="A0A381QXC6"/>
<dbReference type="GO" id="GO:0004357">
    <property type="term" value="F:glutamate-cysteine ligase activity"/>
    <property type="evidence" value="ECO:0007669"/>
    <property type="project" value="UniProtKB-EC"/>
</dbReference>
<comment type="subunit">
    <text evidence="4">Homodimer or monomer when oxidized or reduced, respectively.</text>
</comment>
<keyword evidence="11" id="KW-0067">ATP-binding</keyword>